<dbReference type="OrthoDB" id="9800958at2"/>
<dbReference type="InterPro" id="IPR004101">
    <property type="entry name" value="Mur_ligase_C"/>
</dbReference>
<sequence length="498" mass="54124">MTSTLNRLLDSHDIRASSVPRDMLISGLTESSREVSPGDLFFARAGSSTDGHRFVGEALTRGAAAVVVEEADVHRSLERSVLVGSTSRALGVAAARWHDCPSREMSVVGVTGTDGKTTVTYLLEKIWNAASKASGLIGTTGARWGVQRYPISLTTPPALELQGLLSRMKRDRVDHVALEVSSIGLDQERVAGVAFDAAVFTNLSPEHLDVHGDMETYFRAKAKLFRDFEVPIAVVNVDDPWGRRLVYEGSTSTRWLTYSAKARAATIRVRHLQVEPSRMRATIDTPLGRIVLETSLIGRYNLANCLAALTVAYQESIDLDLVLQAIRDVRVPGRLEPVDLGSTAPTVFVDFAHTPASLAEVIAVLRRQTDESRGRLITVFGCGGDRDPSKRAAAGRIVSAGCDVTIATSDNPRSEDPEKILDDIESGIDARATEFHRAADRRLAIEQAIRLSTPDDIVLVVGKGHETTQQIGSRFLPFDDREVVLESWNALQGVGLVP</sequence>
<keyword evidence="7" id="KW-0963">Cytoplasm</keyword>
<dbReference type="InterPro" id="IPR013221">
    <property type="entry name" value="Mur_ligase_cen"/>
</dbReference>
<dbReference type="KEGG" id="knv:Pan216_48570"/>
<dbReference type="Gene3D" id="3.90.190.20">
    <property type="entry name" value="Mur ligase, C-terminal domain"/>
    <property type="match status" value="1"/>
</dbReference>
<keyword evidence="7" id="KW-0067">ATP-binding</keyword>
<dbReference type="Pfam" id="PF02875">
    <property type="entry name" value="Mur_ligase_C"/>
    <property type="match status" value="1"/>
</dbReference>
<dbReference type="NCBIfam" id="TIGR01085">
    <property type="entry name" value="murE"/>
    <property type="match status" value="1"/>
</dbReference>
<reference evidence="12 13" key="1">
    <citation type="submission" date="2019-02" db="EMBL/GenBank/DDBJ databases">
        <title>Deep-cultivation of Planctomycetes and their phenomic and genomic characterization uncovers novel biology.</title>
        <authorList>
            <person name="Wiegand S."/>
            <person name="Jogler M."/>
            <person name="Boedeker C."/>
            <person name="Pinto D."/>
            <person name="Vollmers J."/>
            <person name="Rivas-Marin E."/>
            <person name="Kohn T."/>
            <person name="Peeters S.H."/>
            <person name="Heuer A."/>
            <person name="Rast P."/>
            <person name="Oberbeckmann S."/>
            <person name="Bunk B."/>
            <person name="Jeske O."/>
            <person name="Meyerdierks A."/>
            <person name="Storesund J.E."/>
            <person name="Kallscheuer N."/>
            <person name="Luecker S."/>
            <person name="Lage O.M."/>
            <person name="Pohl T."/>
            <person name="Merkel B.J."/>
            <person name="Hornburger P."/>
            <person name="Mueller R.-W."/>
            <person name="Bruemmer F."/>
            <person name="Labrenz M."/>
            <person name="Spormann A.M."/>
            <person name="Op den Camp H."/>
            <person name="Overmann J."/>
            <person name="Amann R."/>
            <person name="Jetten M.S.M."/>
            <person name="Mascher T."/>
            <person name="Medema M.H."/>
            <person name="Devos D.P."/>
            <person name="Kaster A.-K."/>
            <person name="Ovreas L."/>
            <person name="Rohde M."/>
            <person name="Galperin M.Y."/>
            <person name="Jogler C."/>
        </authorList>
    </citation>
    <scope>NUCLEOTIDE SEQUENCE [LARGE SCALE GENOMIC DNA]</scope>
    <source>
        <strain evidence="12 13">Pan216</strain>
    </source>
</reference>
<protein>
    <recommendedName>
        <fullName evidence="7">UDP-N-acetylmuramoyl-L-alanyl-D-glutamate--2,6-diaminopimelate ligase</fullName>
        <ecNumber evidence="7">6.3.2.13</ecNumber>
    </recommendedName>
    <alternativeName>
        <fullName evidence="7">Meso-A2pm-adding enzyme</fullName>
    </alternativeName>
    <alternativeName>
        <fullName evidence="7">Meso-diaminopimelate-adding enzyme</fullName>
    </alternativeName>
    <alternativeName>
        <fullName evidence="7">UDP-MurNAc-L-Ala-D-Glu:meso-diaminopimelate ligase</fullName>
    </alternativeName>
    <alternativeName>
        <fullName evidence="7">UDP-MurNAc-tripeptide synthetase</fullName>
    </alternativeName>
    <alternativeName>
        <fullName evidence="7">UDP-N-acetylmuramyl-tripeptide synthetase</fullName>
    </alternativeName>
</protein>
<feature type="binding site" evidence="7">
    <location>
        <begin position="410"/>
        <end position="413"/>
    </location>
    <ligand>
        <name>meso-2,6-diaminopimelate</name>
        <dbReference type="ChEBI" id="CHEBI:57791"/>
    </ligand>
</feature>
<feature type="binding site" evidence="7">
    <location>
        <position position="181"/>
    </location>
    <ligand>
        <name>UDP-N-acetyl-alpha-D-muramoyl-L-alanyl-D-glutamate</name>
        <dbReference type="ChEBI" id="CHEBI:83900"/>
    </ligand>
</feature>
<dbReference type="HAMAP" id="MF_00208">
    <property type="entry name" value="MurE"/>
    <property type="match status" value="1"/>
</dbReference>
<evidence type="ECO:0000313" key="12">
    <source>
        <dbReference type="EMBL" id="QDU63976.1"/>
    </source>
</evidence>
<dbReference type="SUPFAM" id="SSF63418">
    <property type="entry name" value="MurE/MurF N-terminal domain"/>
    <property type="match status" value="1"/>
</dbReference>
<comment type="subcellular location">
    <subcellularLocation>
        <location evidence="7 8">Cytoplasm</location>
    </subcellularLocation>
</comment>
<keyword evidence="5 7" id="KW-0131">Cell cycle</keyword>
<dbReference type="GO" id="GO:0008360">
    <property type="term" value="P:regulation of cell shape"/>
    <property type="evidence" value="ECO:0007669"/>
    <property type="project" value="UniProtKB-KW"/>
</dbReference>
<evidence type="ECO:0000259" key="9">
    <source>
        <dbReference type="Pfam" id="PF01225"/>
    </source>
</evidence>
<dbReference type="RefSeq" id="WP_145261846.1">
    <property type="nucleotide sequence ID" value="NZ_CP036279.1"/>
</dbReference>
<dbReference type="SUPFAM" id="SSF53623">
    <property type="entry name" value="MurD-like peptide ligases, catalytic domain"/>
    <property type="match status" value="1"/>
</dbReference>
<feature type="binding site" evidence="7">
    <location>
        <position position="466"/>
    </location>
    <ligand>
        <name>meso-2,6-diaminopimelate</name>
        <dbReference type="ChEBI" id="CHEBI:57791"/>
    </ligand>
</feature>
<evidence type="ECO:0000256" key="8">
    <source>
        <dbReference type="RuleBase" id="RU004135"/>
    </source>
</evidence>
<comment type="function">
    <text evidence="7">Catalyzes the addition of meso-diaminopimelic acid to the nucleotide precursor UDP-N-acetylmuramoyl-L-alanyl-D-glutamate (UMAG) in the biosynthesis of bacterial cell-wall peptidoglycan.</text>
</comment>
<dbReference type="EMBL" id="CP036279">
    <property type="protein sequence ID" value="QDU63976.1"/>
    <property type="molecule type" value="Genomic_DNA"/>
</dbReference>
<dbReference type="Gene3D" id="3.40.1190.10">
    <property type="entry name" value="Mur-like, catalytic domain"/>
    <property type="match status" value="1"/>
</dbReference>
<proteinExistence type="inferred from homology"/>
<dbReference type="PANTHER" id="PTHR23135">
    <property type="entry name" value="MUR LIGASE FAMILY MEMBER"/>
    <property type="match status" value="1"/>
</dbReference>
<evidence type="ECO:0000256" key="5">
    <source>
        <dbReference type="ARBA" id="ARBA00023306"/>
    </source>
</evidence>
<evidence type="ECO:0000256" key="6">
    <source>
        <dbReference type="ARBA" id="ARBA00023316"/>
    </source>
</evidence>
<feature type="binding site" evidence="7">
    <location>
        <position position="386"/>
    </location>
    <ligand>
        <name>meso-2,6-diaminopimelate</name>
        <dbReference type="ChEBI" id="CHEBI:57791"/>
    </ligand>
</feature>
<keyword evidence="3 7" id="KW-0133">Cell shape</keyword>
<comment type="similarity">
    <text evidence="1 7">Belongs to the MurCDEF family. MurE subfamily.</text>
</comment>
<gene>
    <name evidence="7 12" type="primary">murE</name>
    <name evidence="12" type="ORF">Pan216_48570</name>
</gene>
<evidence type="ECO:0000256" key="1">
    <source>
        <dbReference type="ARBA" id="ARBA00005898"/>
    </source>
</evidence>
<dbReference type="GO" id="GO:0071555">
    <property type="term" value="P:cell wall organization"/>
    <property type="evidence" value="ECO:0007669"/>
    <property type="project" value="UniProtKB-KW"/>
</dbReference>
<feature type="domain" description="Mur ligase C-terminal" evidence="10">
    <location>
        <begin position="333"/>
        <end position="464"/>
    </location>
</feature>
<name>A0A518BAG7_9BACT</name>
<dbReference type="InterPro" id="IPR036565">
    <property type="entry name" value="Mur-like_cat_sf"/>
</dbReference>
<comment type="catalytic activity">
    <reaction evidence="7">
        <text>UDP-N-acetyl-alpha-D-muramoyl-L-alanyl-D-glutamate + meso-2,6-diaminopimelate + ATP = UDP-N-acetyl-alpha-D-muramoyl-L-alanyl-gamma-D-glutamyl-meso-2,6-diaminopimelate + ADP + phosphate + H(+)</text>
        <dbReference type="Rhea" id="RHEA:23676"/>
        <dbReference type="ChEBI" id="CHEBI:15378"/>
        <dbReference type="ChEBI" id="CHEBI:30616"/>
        <dbReference type="ChEBI" id="CHEBI:43474"/>
        <dbReference type="ChEBI" id="CHEBI:57791"/>
        <dbReference type="ChEBI" id="CHEBI:83900"/>
        <dbReference type="ChEBI" id="CHEBI:83905"/>
        <dbReference type="ChEBI" id="CHEBI:456216"/>
        <dbReference type="EC" id="6.3.2.13"/>
    </reaction>
</comment>
<feature type="binding site" evidence="7">
    <location>
        <position position="189"/>
    </location>
    <ligand>
        <name>UDP-N-acetyl-alpha-D-muramoyl-L-alanyl-D-glutamate</name>
        <dbReference type="ChEBI" id="CHEBI:83900"/>
    </ligand>
</feature>
<feature type="short sequence motif" description="Meso-diaminopimelate recognition motif" evidence="7">
    <location>
        <begin position="410"/>
        <end position="413"/>
    </location>
</feature>
<dbReference type="Gene3D" id="3.40.1390.10">
    <property type="entry name" value="MurE/MurF, N-terminal domain"/>
    <property type="match status" value="1"/>
</dbReference>
<dbReference type="UniPathway" id="UPA00219"/>
<keyword evidence="7 12" id="KW-0436">Ligase</keyword>
<dbReference type="NCBIfam" id="NF001124">
    <property type="entry name" value="PRK00139.1-2"/>
    <property type="match status" value="1"/>
</dbReference>
<feature type="domain" description="Mur ligase N-terminal catalytic" evidence="9">
    <location>
        <begin position="25"/>
        <end position="96"/>
    </location>
</feature>
<evidence type="ECO:0000256" key="4">
    <source>
        <dbReference type="ARBA" id="ARBA00022984"/>
    </source>
</evidence>
<evidence type="ECO:0000256" key="7">
    <source>
        <dbReference type="HAMAP-Rule" id="MF_00208"/>
    </source>
</evidence>
<dbReference type="GO" id="GO:0005524">
    <property type="term" value="F:ATP binding"/>
    <property type="evidence" value="ECO:0007669"/>
    <property type="project" value="UniProtKB-UniRule"/>
</dbReference>
<dbReference type="Pfam" id="PF01225">
    <property type="entry name" value="Mur_ligase"/>
    <property type="match status" value="1"/>
</dbReference>
<feature type="binding site" evidence="7">
    <location>
        <begin position="154"/>
        <end position="155"/>
    </location>
    <ligand>
        <name>UDP-N-acetyl-alpha-D-muramoyl-L-alanyl-D-glutamate</name>
        <dbReference type="ChEBI" id="CHEBI:83900"/>
    </ligand>
</feature>
<evidence type="ECO:0000256" key="2">
    <source>
        <dbReference type="ARBA" id="ARBA00022618"/>
    </source>
</evidence>
<feature type="domain" description="Mur ligase central" evidence="11">
    <location>
        <begin position="110"/>
        <end position="312"/>
    </location>
</feature>
<comment type="pathway">
    <text evidence="7 8">Cell wall biogenesis; peptidoglycan biosynthesis.</text>
</comment>
<evidence type="ECO:0000313" key="13">
    <source>
        <dbReference type="Proteomes" id="UP000317093"/>
    </source>
</evidence>
<accession>A0A518BAG7</accession>
<evidence type="ECO:0000259" key="11">
    <source>
        <dbReference type="Pfam" id="PF08245"/>
    </source>
</evidence>
<keyword evidence="2 7" id="KW-0132">Cell division</keyword>
<keyword evidence="7" id="KW-0547">Nucleotide-binding</keyword>
<feature type="binding site" evidence="7">
    <location>
        <position position="462"/>
    </location>
    <ligand>
        <name>meso-2,6-diaminopimelate</name>
        <dbReference type="ChEBI" id="CHEBI:57791"/>
    </ligand>
</feature>
<dbReference type="PANTHER" id="PTHR23135:SF4">
    <property type="entry name" value="UDP-N-ACETYLMURAMOYL-L-ALANYL-D-GLUTAMATE--2,6-DIAMINOPIMELATE LIGASE MURE HOMOLOG, CHLOROPLASTIC"/>
    <property type="match status" value="1"/>
</dbReference>
<dbReference type="EC" id="6.3.2.13" evidence="7"/>
<dbReference type="GO" id="GO:0051301">
    <property type="term" value="P:cell division"/>
    <property type="evidence" value="ECO:0007669"/>
    <property type="project" value="UniProtKB-KW"/>
</dbReference>
<comment type="caution">
    <text evidence="7">Lacks conserved residue(s) required for the propagation of feature annotation.</text>
</comment>
<dbReference type="GO" id="GO:0008765">
    <property type="term" value="F:UDP-N-acetylmuramoylalanyl-D-glutamate-2,6-diaminopimelate ligase activity"/>
    <property type="evidence" value="ECO:0007669"/>
    <property type="project" value="UniProtKB-UniRule"/>
</dbReference>
<evidence type="ECO:0000259" key="10">
    <source>
        <dbReference type="Pfam" id="PF02875"/>
    </source>
</evidence>
<dbReference type="SUPFAM" id="SSF53244">
    <property type="entry name" value="MurD-like peptide ligases, peptide-binding domain"/>
    <property type="match status" value="1"/>
</dbReference>
<feature type="binding site" evidence="7">
    <location>
        <position position="32"/>
    </location>
    <ligand>
        <name>UDP-N-acetyl-alpha-D-muramoyl-L-alanyl-D-glutamate</name>
        <dbReference type="ChEBI" id="CHEBI:83900"/>
    </ligand>
</feature>
<dbReference type="GO" id="GO:0005737">
    <property type="term" value="C:cytoplasm"/>
    <property type="evidence" value="ECO:0007669"/>
    <property type="project" value="UniProtKB-SubCell"/>
</dbReference>
<keyword evidence="13" id="KW-1185">Reference proteome</keyword>
<keyword evidence="6 7" id="KW-0961">Cell wall biogenesis/degradation</keyword>
<feature type="modified residue" description="N6-carboxylysine" evidence="7">
    <location>
        <position position="221"/>
    </location>
</feature>
<dbReference type="Pfam" id="PF08245">
    <property type="entry name" value="Mur_ligase_M"/>
    <property type="match status" value="1"/>
</dbReference>
<comment type="PTM">
    <text evidence="7">Carboxylation is probably crucial for Mg(2+) binding and, consequently, for the gamma-phosphate positioning of ATP.</text>
</comment>
<dbReference type="InterPro" id="IPR000713">
    <property type="entry name" value="Mur_ligase_N"/>
</dbReference>
<feature type="binding site" evidence="7">
    <location>
        <position position="187"/>
    </location>
    <ligand>
        <name>UDP-N-acetyl-alpha-D-muramoyl-L-alanyl-D-glutamate</name>
        <dbReference type="ChEBI" id="CHEBI:83900"/>
    </ligand>
</feature>
<keyword evidence="4 7" id="KW-0573">Peptidoglycan synthesis</keyword>
<feature type="binding site" evidence="7">
    <location>
        <begin position="112"/>
        <end position="118"/>
    </location>
    <ligand>
        <name>ATP</name>
        <dbReference type="ChEBI" id="CHEBI:30616"/>
    </ligand>
</feature>
<dbReference type="Proteomes" id="UP000317093">
    <property type="component" value="Chromosome"/>
</dbReference>
<comment type="cofactor">
    <cofactor evidence="7">
        <name>Mg(2+)</name>
        <dbReference type="ChEBI" id="CHEBI:18420"/>
    </cofactor>
</comment>
<dbReference type="GO" id="GO:0000287">
    <property type="term" value="F:magnesium ion binding"/>
    <property type="evidence" value="ECO:0007669"/>
    <property type="project" value="UniProtKB-UniRule"/>
</dbReference>
<dbReference type="InterPro" id="IPR036615">
    <property type="entry name" value="Mur_ligase_C_dom_sf"/>
</dbReference>
<dbReference type="AlphaFoldDB" id="A0A518BAG7"/>
<dbReference type="GO" id="GO:0009252">
    <property type="term" value="P:peptidoglycan biosynthetic process"/>
    <property type="evidence" value="ECO:0007669"/>
    <property type="project" value="UniProtKB-UniRule"/>
</dbReference>
<organism evidence="12 13">
    <name type="scientific">Kolteria novifilia</name>
    <dbReference type="NCBI Taxonomy" id="2527975"/>
    <lineage>
        <taxon>Bacteria</taxon>
        <taxon>Pseudomonadati</taxon>
        <taxon>Planctomycetota</taxon>
        <taxon>Planctomycetia</taxon>
        <taxon>Kolteriales</taxon>
        <taxon>Kolteriaceae</taxon>
        <taxon>Kolteria</taxon>
    </lineage>
</organism>
<keyword evidence="7" id="KW-0460">Magnesium</keyword>
<dbReference type="NCBIfam" id="NF001126">
    <property type="entry name" value="PRK00139.1-4"/>
    <property type="match status" value="1"/>
</dbReference>
<evidence type="ECO:0000256" key="3">
    <source>
        <dbReference type="ARBA" id="ARBA00022960"/>
    </source>
</evidence>
<dbReference type="InterPro" id="IPR005761">
    <property type="entry name" value="UDP-N-AcMur-Glu-dNH2Pim_ligase"/>
</dbReference>
<dbReference type="InterPro" id="IPR035911">
    <property type="entry name" value="MurE/MurF_N"/>
</dbReference>